<comment type="domain">
    <text evidence="4">The PPC domain mediates interactions between AHL proteins.</text>
</comment>
<feature type="compositionally biased region" description="Low complexity" evidence="5">
    <location>
        <begin position="282"/>
        <end position="297"/>
    </location>
</feature>
<evidence type="ECO:0000259" key="6">
    <source>
        <dbReference type="PROSITE" id="PS51742"/>
    </source>
</evidence>
<comment type="subcellular location">
    <subcellularLocation>
        <location evidence="2 4">Nucleus</location>
    </subcellularLocation>
</comment>
<dbReference type="AlphaFoldDB" id="A0A0C9RUX0"/>
<dbReference type="InterPro" id="IPR017956">
    <property type="entry name" value="AT_hook_DNA-bd_motif"/>
</dbReference>
<evidence type="ECO:0000256" key="3">
    <source>
        <dbReference type="ARBA" id="ARBA00023242"/>
    </source>
</evidence>
<keyword evidence="4" id="KW-0804">Transcription</keyword>
<sequence length="660" mass="69775">MEPSGQGGQSTAELQEKIYQKLQNMKDKYSADLKEVITRLTVKCNQPMQAGDQLEKLRNYKSKVERMFQYFKVAKNNIPPGCPEDKIDAIERQIVLILNLFKPGKPTMQQQQGHQQLISQPGSQVHSMQQQSQPPMLQIQQQEKLANQLQQKNLQASVTSMQPNNVTPIQHGSMPQLQQSGVQTTMQNIRTAMQHGASLNTTQGSGISALQQSSLQHSNSSINGPLQNNGGFQQNSMSSLQQSGNNPLQQNDLNANALQHHHQGMKQQEMFQAQQFKQRQMQIQMQQQQQQQQQQYQRGGSSAHNIAGMPSPASAPAAAIHAPAALRPAVSSVISIASNPSSAPYASDSLAVAVAHGVNVGMGMGVGMARAEPLKRKRGRPRKYGPDGSMALALTPMTAVAGPFSPSQKRGRGRPPGSGRKQQLAALGEWLSGSAGVGFTPHVITIVAGEDVATKIMSFSHQGPRAVCILSANGAISNVTLRQTATSGGTVTYEGRFEILSLSGSFLPTDNGGSRSRTGGLSVSLAGPDGRVIGGGVAGMLMAATPVQVVVGSFITHGRKAQAKPANPERSVGLSQAGNSGGPAASIPISRGTIDDSSGARPGGPSSSLLNQGAGASISNNAGQPPVRNIANFQSMGWSGSQSMGDLRRNTDINIPLPSG</sequence>
<dbReference type="SMART" id="SM00384">
    <property type="entry name" value="AT_hook"/>
    <property type="match status" value="2"/>
</dbReference>
<accession>A0A0C9RUX0</accession>
<dbReference type="InterPro" id="IPR005175">
    <property type="entry name" value="PPC_dom"/>
</dbReference>
<keyword evidence="3 4" id="KW-0539">Nucleus</keyword>
<feature type="region of interest" description="Disordered" evidence="5">
    <location>
        <begin position="282"/>
        <end position="314"/>
    </location>
</feature>
<protein>
    <recommendedName>
        <fullName evidence="4">AT-hook motif nuclear-localized protein</fullName>
    </recommendedName>
</protein>
<keyword evidence="4" id="KW-0805">Transcription regulation</keyword>
<organism evidence="7">
    <name type="scientific">Wollemia nobilis</name>
    <dbReference type="NCBI Taxonomy" id="56998"/>
    <lineage>
        <taxon>Eukaryota</taxon>
        <taxon>Viridiplantae</taxon>
        <taxon>Streptophyta</taxon>
        <taxon>Embryophyta</taxon>
        <taxon>Tracheophyta</taxon>
        <taxon>Spermatophyta</taxon>
        <taxon>Pinopsida</taxon>
        <taxon>Pinidae</taxon>
        <taxon>Conifers II</taxon>
        <taxon>Araucariales</taxon>
        <taxon>Araucariaceae</taxon>
        <taxon>Wollemia</taxon>
    </lineage>
</organism>
<evidence type="ECO:0000256" key="4">
    <source>
        <dbReference type="RuleBase" id="RU367031"/>
    </source>
</evidence>
<dbReference type="GO" id="GO:0005634">
    <property type="term" value="C:nucleus"/>
    <property type="evidence" value="ECO:0007669"/>
    <property type="project" value="UniProtKB-SubCell"/>
</dbReference>
<dbReference type="PANTHER" id="PTHR31500">
    <property type="entry name" value="AT-HOOK MOTIF NUCLEAR-LOCALIZED PROTEIN 9"/>
    <property type="match status" value="1"/>
</dbReference>
<evidence type="ECO:0000313" key="7">
    <source>
        <dbReference type="EMBL" id="JAG87594.1"/>
    </source>
</evidence>
<feature type="compositionally biased region" description="Low complexity" evidence="5">
    <location>
        <begin position="634"/>
        <end position="645"/>
    </location>
</feature>
<dbReference type="GO" id="GO:0003680">
    <property type="term" value="F:minor groove of adenine-thymine-rich DNA binding"/>
    <property type="evidence" value="ECO:0007669"/>
    <property type="project" value="UniProtKB-UniRule"/>
</dbReference>
<evidence type="ECO:0000256" key="1">
    <source>
        <dbReference type="ARBA" id="ARBA00003687"/>
    </source>
</evidence>
<dbReference type="PROSITE" id="PS51742">
    <property type="entry name" value="PPC"/>
    <property type="match status" value="1"/>
</dbReference>
<evidence type="ECO:0000256" key="2">
    <source>
        <dbReference type="ARBA" id="ARBA00004123"/>
    </source>
</evidence>
<feature type="region of interest" description="Disordered" evidence="5">
    <location>
        <begin position="401"/>
        <end position="422"/>
    </location>
</feature>
<feature type="region of interest" description="Disordered" evidence="5">
    <location>
        <begin position="560"/>
        <end position="660"/>
    </location>
</feature>
<feature type="domain" description="PPC" evidence="6">
    <location>
        <begin position="435"/>
        <end position="578"/>
    </location>
</feature>
<keyword evidence="4" id="KW-0238">DNA-binding</keyword>
<feature type="compositionally biased region" description="Polar residues" evidence="5">
    <location>
        <begin position="224"/>
        <end position="251"/>
    </location>
</feature>
<evidence type="ECO:0000256" key="5">
    <source>
        <dbReference type="SAM" id="MobiDB-lite"/>
    </source>
</evidence>
<comment type="function">
    <text evidence="1 4">Transcription factor that specifically binds AT-rich DNA sequences related to the nuclear matrix attachment regions (MARs).</text>
</comment>
<dbReference type="SUPFAM" id="SSF117856">
    <property type="entry name" value="AF0104/ALDC/Ptd012-like"/>
    <property type="match status" value="1"/>
</dbReference>
<feature type="compositionally biased region" description="Low complexity" evidence="5">
    <location>
        <begin position="127"/>
        <end position="138"/>
    </location>
</feature>
<dbReference type="InterPro" id="IPR039605">
    <property type="entry name" value="AHL"/>
</dbReference>
<proteinExistence type="predicted"/>
<feature type="region of interest" description="Disordered" evidence="5">
    <location>
        <begin position="105"/>
        <end position="138"/>
    </location>
</feature>
<dbReference type="Pfam" id="PF03479">
    <property type="entry name" value="PCC"/>
    <property type="match status" value="1"/>
</dbReference>
<feature type="compositionally biased region" description="Low complexity" evidence="5">
    <location>
        <begin position="597"/>
        <end position="608"/>
    </location>
</feature>
<feature type="region of interest" description="Disordered" evidence="5">
    <location>
        <begin position="163"/>
        <end position="183"/>
    </location>
</feature>
<dbReference type="CDD" id="cd11378">
    <property type="entry name" value="DUF296"/>
    <property type="match status" value="1"/>
</dbReference>
<feature type="compositionally biased region" description="Low complexity" evidence="5">
    <location>
        <begin position="109"/>
        <end position="120"/>
    </location>
</feature>
<feature type="compositionally biased region" description="Low complexity" evidence="5">
    <location>
        <begin position="209"/>
        <end position="223"/>
    </location>
</feature>
<dbReference type="EMBL" id="GCHU01011956">
    <property type="protein sequence ID" value="JAG87594.1"/>
    <property type="molecule type" value="Transcribed_RNA"/>
</dbReference>
<dbReference type="FunFam" id="3.30.1330.80:FF:000003">
    <property type="entry name" value="AT-hook motif nuclear-localized protein 1-like"/>
    <property type="match status" value="1"/>
</dbReference>
<dbReference type="Gene3D" id="3.30.1330.80">
    <property type="entry name" value="Hypothetical protein, similar to alpha- acetolactate decarboxylase, domain 2"/>
    <property type="match status" value="1"/>
</dbReference>
<dbReference type="PANTHER" id="PTHR31500:SF57">
    <property type="entry name" value="AT-HOOK MOTIF NUCLEAR-LOCALIZED PROTEIN 10"/>
    <property type="match status" value="1"/>
</dbReference>
<reference evidence="7" key="1">
    <citation type="submission" date="2015-02" db="EMBL/GenBank/DDBJ databases">
        <title>A transcriptome of Wollemia nobilis - a relic of Gondwana.</title>
        <authorList>
            <person name="Chia J.Y."/>
            <person name="Leong Y.S."/>
            <person name="Abdul Karim S."/>
            <person name="Wan Azmi N."/>
            <person name="Hercus R."/>
            <person name="Croft L."/>
        </authorList>
    </citation>
    <scope>NUCLEOTIDE SEQUENCE</scope>
    <source>
        <strain evidence="7">MaeBrown</strain>
        <tissue evidence="7">Leaf</tissue>
    </source>
</reference>
<name>A0A0C9RUX0_9CONI</name>
<feature type="region of interest" description="Disordered" evidence="5">
    <location>
        <begin position="209"/>
        <end position="251"/>
    </location>
</feature>